<protein>
    <recommendedName>
        <fullName evidence="1">Reverse transcriptase Ty1/copia-type domain-containing protein</fullName>
    </recommendedName>
</protein>
<dbReference type="PANTHER" id="PTHR11439:SF498">
    <property type="entry name" value="DNAK FAMILY PROTEIN"/>
    <property type="match status" value="1"/>
</dbReference>
<dbReference type="AlphaFoldDB" id="A0A6A6N695"/>
<dbReference type="InterPro" id="IPR043502">
    <property type="entry name" value="DNA/RNA_pol_sf"/>
</dbReference>
<evidence type="ECO:0000313" key="2">
    <source>
        <dbReference type="EMBL" id="KAF2321692.1"/>
    </source>
</evidence>
<organism evidence="2 3">
    <name type="scientific">Hevea brasiliensis</name>
    <name type="common">Para rubber tree</name>
    <name type="synonym">Siphonia brasiliensis</name>
    <dbReference type="NCBI Taxonomy" id="3981"/>
    <lineage>
        <taxon>Eukaryota</taxon>
        <taxon>Viridiplantae</taxon>
        <taxon>Streptophyta</taxon>
        <taxon>Embryophyta</taxon>
        <taxon>Tracheophyta</taxon>
        <taxon>Spermatophyta</taxon>
        <taxon>Magnoliopsida</taxon>
        <taxon>eudicotyledons</taxon>
        <taxon>Gunneridae</taxon>
        <taxon>Pentapetalae</taxon>
        <taxon>rosids</taxon>
        <taxon>fabids</taxon>
        <taxon>Malpighiales</taxon>
        <taxon>Euphorbiaceae</taxon>
        <taxon>Crotonoideae</taxon>
        <taxon>Micrandreae</taxon>
        <taxon>Hevea</taxon>
    </lineage>
</organism>
<evidence type="ECO:0000259" key="1">
    <source>
        <dbReference type="Pfam" id="PF07727"/>
    </source>
</evidence>
<proteinExistence type="predicted"/>
<keyword evidence="3" id="KW-1185">Reference proteome</keyword>
<comment type="caution">
    <text evidence="2">The sequence shown here is derived from an EMBL/GenBank/DDBJ whole genome shotgun (WGS) entry which is preliminary data.</text>
</comment>
<accession>A0A6A6N695</accession>
<gene>
    <name evidence="2" type="ORF">GH714_001519</name>
</gene>
<feature type="domain" description="Reverse transcriptase Ty1/copia-type" evidence="1">
    <location>
        <begin position="10"/>
        <end position="94"/>
    </location>
</feature>
<dbReference type="InterPro" id="IPR013103">
    <property type="entry name" value="RVT_2"/>
</dbReference>
<reference evidence="2 3" key="1">
    <citation type="journal article" date="2020" name="Mol. Plant">
        <title>The Chromosome-Based Rubber Tree Genome Provides New Insights into Spurge Genome Evolution and Rubber Biosynthesis.</title>
        <authorList>
            <person name="Liu J."/>
            <person name="Shi C."/>
            <person name="Shi C.C."/>
            <person name="Li W."/>
            <person name="Zhang Q.J."/>
            <person name="Zhang Y."/>
            <person name="Li K."/>
            <person name="Lu H.F."/>
            <person name="Shi C."/>
            <person name="Zhu S.T."/>
            <person name="Xiao Z.Y."/>
            <person name="Nan H."/>
            <person name="Yue Y."/>
            <person name="Zhu X.G."/>
            <person name="Wu Y."/>
            <person name="Hong X.N."/>
            <person name="Fan G.Y."/>
            <person name="Tong Y."/>
            <person name="Zhang D."/>
            <person name="Mao C.L."/>
            <person name="Liu Y.L."/>
            <person name="Hao S.J."/>
            <person name="Liu W.Q."/>
            <person name="Lv M.Q."/>
            <person name="Zhang H.B."/>
            <person name="Liu Y."/>
            <person name="Hu-Tang G.R."/>
            <person name="Wang J.P."/>
            <person name="Wang J.H."/>
            <person name="Sun Y.H."/>
            <person name="Ni S.B."/>
            <person name="Chen W.B."/>
            <person name="Zhang X.C."/>
            <person name="Jiao Y.N."/>
            <person name="Eichler E.E."/>
            <person name="Li G.H."/>
            <person name="Liu X."/>
            <person name="Gao L.Z."/>
        </authorList>
    </citation>
    <scope>NUCLEOTIDE SEQUENCE [LARGE SCALE GENOMIC DNA]</scope>
    <source>
        <strain evidence="3">cv. GT1</strain>
        <tissue evidence="2">Leaf</tissue>
    </source>
</reference>
<dbReference type="Proteomes" id="UP000467840">
    <property type="component" value="Chromosome 11"/>
</dbReference>
<evidence type="ECO:0000313" key="3">
    <source>
        <dbReference type="Proteomes" id="UP000467840"/>
    </source>
</evidence>
<dbReference type="PANTHER" id="PTHR11439">
    <property type="entry name" value="GAG-POL-RELATED RETROTRANSPOSON"/>
    <property type="match status" value="1"/>
</dbReference>
<sequence length="160" mass="18083">MPPGFVSQTPGKLNILVYVDDLIISGSDETAVQRFKDYLNRCFHMKDLGKLKYFLRIEVARNPDGIFLCQHKYALDIISEVGLLAARPANTPLEQNHKLALATGDNINDPSPKKEHWDATLRVVHYLKRNLGQGILLRANCDLKLYAYCDSDWAASPLTR</sequence>
<name>A0A6A6N695_HEVBR</name>
<dbReference type="Pfam" id="PF07727">
    <property type="entry name" value="RVT_2"/>
    <property type="match status" value="1"/>
</dbReference>
<dbReference type="SUPFAM" id="SSF56672">
    <property type="entry name" value="DNA/RNA polymerases"/>
    <property type="match status" value="1"/>
</dbReference>
<dbReference type="EMBL" id="JAAGAX010000002">
    <property type="protein sequence ID" value="KAF2321692.1"/>
    <property type="molecule type" value="Genomic_DNA"/>
</dbReference>